<dbReference type="SUPFAM" id="SSF81383">
    <property type="entry name" value="F-box domain"/>
    <property type="match status" value="1"/>
</dbReference>
<dbReference type="CDD" id="cd09917">
    <property type="entry name" value="F-box_SF"/>
    <property type="match status" value="1"/>
</dbReference>
<organism evidence="3 4">
    <name type="scientific">Fusarium austroamericanum</name>
    <dbReference type="NCBI Taxonomy" id="282268"/>
    <lineage>
        <taxon>Eukaryota</taxon>
        <taxon>Fungi</taxon>
        <taxon>Dikarya</taxon>
        <taxon>Ascomycota</taxon>
        <taxon>Pezizomycotina</taxon>
        <taxon>Sordariomycetes</taxon>
        <taxon>Hypocreomycetidae</taxon>
        <taxon>Hypocreales</taxon>
        <taxon>Nectriaceae</taxon>
        <taxon>Fusarium</taxon>
    </lineage>
</organism>
<dbReference type="InterPro" id="IPR036047">
    <property type="entry name" value="F-box-like_dom_sf"/>
</dbReference>
<dbReference type="Proteomes" id="UP000537989">
    <property type="component" value="Unassembled WGS sequence"/>
</dbReference>
<feature type="compositionally biased region" description="Acidic residues" evidence="1">
    <location>
        <begin position="162"/>
        <end position="178"/>
    </location>
</feature>
<dbReference type="AlphaFoldDB" id="A0AAN5Z3G0"/>
<accession>A0AAN5Z3G0</accession>
<feature type="region of interest" description="Disordered" evidence="1">
    <location>
        <begin position="984"/>
        <end position="1005"/>
    </location>
</feature>
<dbReference type="Gene3D" id="1.20.1280.50">
    <property type="match status" value="1"/>
</dbReference>
<feature type="domain" description="F-box" evidence="2">
    <location>
        <begin position="444"/>
        <end position="490"/>
    </location>
</feature>
<keyword evidence="4" id="KW-1185">Reference proteome</keyword>
<feature type="compositionally biased region" description="Polar residues" evidence="1">
    <location>
        <begin position="237"/>
        <end position="247"/>
    </location>
</feature>
<feature type="region of interest" description="Disordered" evidence="1">
    <location>
        <begin position="144"/>
        <end position="202"/>
    </location>
</feature>
<dbReference type="Pfam" id="PF12937">
    <property type="entry name" value="F-box-like"/>
    <property type="match status" value="1"/>
</dbReference>
<dbReference type="InterPro" id="IPR001810">
    <property type="entry name" value="F-box_dom"/>
</dbReference>
<dbReference type="SMART" id="SM00256">
    <property type="entry name" value="FBOX"/>
    <property type="match status" value="1"/>
</dbReference>
<evidence type="ECO:0000256" key="1">
    <source>
        <dbReference type="SAM" id="MobiDB-lite"/>
    </source>
</evidence>
<feature type="compositionally biased region" description="Basic and acidic residues" evidence="1">
    <location>
        <begin position="147"/>
        <end position="158"/>
    </location>
</feature>
<dbReference type="EMBL" id="JAAMOD010000301">
    <property type="protein sequence ID" value="KAF5231854.1"/>
    <property type="molecule type" value="Genomic_DNA"/>
</dbReference>
<reference evidence="3 4" key="1">
    <citation type="submission" date="2020-02" db="EMBL/GenBank/DDBJ databases">
        <title>Identification and distribution of gene clusters putatively required for synthesis of sphingolipid metabolism inhibitors in phylogenetically diverse species of the filamentous fungus Fusarium.</title>
        <authorList>
            <person name="Kim H.-S."/>
            <person name="Busman M."/>
            <person name="Brown D.W."/>
            <person name="Divon H."/>
            <person name="Uhlig S."/>
            <person name="Proctor R.H."/>
        </authorList>
    </citation>
    <scope>NUCLEOTIDE SEQUENCE [LARGE SCALE GENOMIC DNA]</scope>
    <source>
        <strain evidence="3 4">NRRL 2903</strain>
    </source>
</reference>
<protein>
    <recommendedName>
        <fullName evidence="2">F-box domain-containing protein</fullName>
    </recommendedName>
</protein>
<dbReference type="PROSITE" id="PS50181">
    <property type="entry name" value="FBOX"/>
    <property type="match status" value="1"/>
</dbReference>
<name>A0AAN5Z3G0_FUSAU</name>
<gene>
    <name evidence="3" type="ORF">FAUST_9047</name>
</gene>
<proteinExistence type="predicted"/>
<sequence>MPDESLKLDPAAITYFGEPFTLTPVVSDILRTRYCVPGSIFLVEGIDRVSVSRSGRWQAIRLILGDGELCIQALLGSDMHRFVQMGDVALGAYVRCDMFHLQEVGKDKMVTLIVDNLITIGWNESYRILQKEDGLVVRERPKRIPKSRAESKPVEHPPEPQNEFEEEIPEELLEELSEELSAQPSKEPLKDSSKWPPKPFVEDEFDDDEAAAEEAFQAFETLAFTPQPKTPQKAVAQVQQTPPSAQPTEPVALPRDWHHPQTPLKLTTLRSIPNLPYKQNWSCNVLAIIASLSDVGPANLPPYRQRTARLVDPSTSKQVHLTVFLDPEKFNPRVGSAVLLVGVKNHRFDGGSLKKYESDRNNGRWWFENPVEMTCLIAPWSFVCIFLKSLIVRLSRVSDHLSNRTETMNTHNSRKEELDRIFADLSPWDILYLRKKIEVTTITLAGFQDLPPELICTVLLYLDFDDYRCCTRVCRKWRELWAQGIVFHQALRQFFPGLQLTYPDTSPENLYAREVQKHVKWRQPYCSFTWIPWNLGASDNFIDLPEYTQPARHSTHVPWRSHYNKGKLAWQSTQRTFIIDDLHTRQRLRFIPPGSAMTGAEFQAVGMSDKLLVLLEMEPRMRKIHIVHLETREWKQLTLPTALQQVYLESTVVYLVTQTALMYLAWGGILKQLDKTKLERPVGATPMVGGQPKVLPHPTKDNVAFVVRAFSNNYGGEDIYTMTVTQELTFADERLCSFVVTKFEDGKATWHSTESITNPLRNPQPGCHDYSWATVSFICRRSDNHGTFCIGLYRIQRSETSRIELCPCCEPRTRKGDWGAVTFNVLTQTFRQHEYLSTRFDVLWDADNRNQLVDRNLLKLENVHLWNDDLVLAASKMSDDQKTDIYLQTLHPVGSHQAPSPQWAPVRITCILQAGGIEVFQDDDFVILPTLGGLTIYKPSKTPSDGIIIDDSWELFRGAHQPLYSLVSMSEMLELKHNEMGCGLTTRNERSRGRPESPQLVDTID</sequence>
<evidence type="ECO:0000259" key="2">
    <source>
        <dbReference type="PROSITE" id="PS50181"/>
    </source>
</evidence>
<comment type="caution">
    <text evidence="3">The sequence shown here is derived from an EMBL/GenBank/DDBJ whole genome shotgun (WGS) entry which is preliminary data.</text>
</comment>
<feature type="region of interest" description="Disordered" evidence="1">
    <location>
        <begin position="225"/>
        <end position="259"/>
    </location>
</feature>
<evidence type="ECO:0000313" key="4">
    <source>
        <dbReference type="Proteomes" id="UP000537989"/>
    </source>
</evidence>
<evidence type="ECO:0000313" key="3">
    <source>
        <dbReference type="EMBL" id="KAF5231854.1"/>
    </source>
</evidence>